<comment type="cofactor">
    <cofactor evidence="2">
        <name>Mg(2+)</name>
        <dbReference type="ChEBI" id="CHEBI:18420"/>
    </cofactor>
</comment>
<dbReference type="STRING" id="1128398.Curi_c24090"/>
<evidence type="ECO:0000256" key="1">
    <source>
        <dbReference type="ARBA" id="ARBA00001936"/>
    </source>
</evidence>
<evidence type="ECO:0000256" key="5">
    <source>
        <dbReference type="ARBA" id="ARBA00022842"/>
    </source>
</evidence>
<dbReference type="InterPro" id="IPR000086">
    <property type="entry name" value="NUDIX_hydrolase_dom"/>
</dbReference>
<accession>K0B1S5</accession>
<evidence type="ECO:0000256" key="3">
    <source>
        <dbReference type="ARBA" id="ARBA00022723"/>
    </source>
</evidence>
<dbReference type="InterPro" id="IPR020084">
    <property type="entry name" value="NUDIX_hydrolase_CS"/>
</dbReference>
<protein>
    <submittedName>
        <fullName evidence="8">MutT/NUDIX hydrolase familiy protein</fullName>
        <ecNumber evidence="8">3.6.1.-</ecNumber>
    </submittedName>
</protein>
<keyword evidence="3" id="KW-0479">Metal-binding</keyword>
<comment type="cofactor">
    <cofactor evidence="1">
        <name>Mn(2+)</name>
        <dbReference type="ChEBI" id="CHEBI:29035"/>
    </cofactor>
</comment>
<dbReference type="CDD" id="cd03426">
    <property type="entry name" value="NUDIX_CoAse_Nudt7"/>
    <property type="match status" value="1"/>
</dbReference>
<reference evidence="8 9" key="1">
    <citation type="journal article" date="2012" name="PLoS ONE">
        <title>The purine-utilizing bacterium Clostridium acidurici 9a: a genome-guided metabolic reconsideration.</title>
        <authorList>
            <person name="Hartwich K."/>
            <person name="Poehlein A."/>
            <person name="Daniel R."/>
        </authorList>
    </citation>
    <scope>NUCLEOTIDE SEQUENCE [LARGE SCALE GENOMIC DNA]</scope>
    <source>
        <strain evidence="9">ATCC 7906 / DSM 604 / BCRC 14475 / CIP 104303 / KCTC 5404 / NCIMB 10678 / 9a</strain>
    </source>
</reference>
<dbReference type="EMBL" id="CP003326">
    <property type="protein sequence ID" value="AFS79404.1"/>
    <property type="molecule type" value="Genomic_DNA"/>
</dbReference>
<name>K0B1S5_GOTA9</name>
<dbReference type="EC" id="3.6.1.-" evidence="8"/>
<dbReference type="GO" id="GO:0046872">
    <property type="term" value="F:metal ion binding"/>
    <property type="evidence" value="ECO:0007669"/>
    <property type="project" value="UniProtKB-KW"/>
</dbReference>
<keyword evidence="9" id="KW-1185">Reference proteome</keyword>
<dbReference type="InterPro" id="IPR045121">
    <property type="entry name" value="CoAse"/>
</dbReference>
<dbReference type="InterPro" id="IPR015797">
    <property type="entry name" value="NUDIX_hydrolase-like_dom_sf"/>
</dbReference>
<evidence type="ECO:0000256" key="6">
    <source>
        <dbReference type="ARBA" id="ARBA00023211"/>
    </source>
</evidence>
<dbReference type="AlphaFoldDB" id="K0B1S5"/>
<dbReference type="HOGENOM" id="CLU_040940_5_2_9"/>
<dbReference type="PROSITE" id="PS00893">
    <property type="entry name" value="NUDIX_BOX"/>
    <property type="match status" value="1"/>
</dbReference>
<evidence type="ECO:0000256" key="4">
    <source>
        <dbReference type="ARBA" id="ARBA00022801"/>
    </source>
</evidence>
<dbReference type="Pfam" id="PF00293">
    <property type="entry name" value="NUDIX"/>
    <property type="match status" value="1"/>
</dbReference>
<proteinExistence type="predicted"/>
<dbReference type="PANTHER" id="PTHR12992:SF11">
    <property type="entry name" value="MITOCHONDRIAL COENZYME A DIPHOSPHATASE NUDT8"/>
    <property type="match status" value="1"/>
</dbReference>
<dbReference type="PROSITE" id="PS51462">
    <property type="entry name" value="NUDIX"/>
    <property type="match status" value="1"/>
</dbReference>
<evidence type="ECO:0000313" key="9">
    <source>
        <dbReference type="Proteomes" id="UP000006094"/>
    </source>
</evidence>
<dbReference type="PANTHER" id="PTHR12992">
    <property type="entry name" value="NUDIX HYDROLASE"/>
    <property type="match status" value="1"/>
</dbReference>
<keyword evidence="6" id="KW-0464">Manganese</keyword>
<organism evidence="8 9">
    <name type="scientific">Gottschalkia acidurici (strain ATCC 7906 / DSM 604 / BCRC 14475 / CIP 104303 / KCTC 5404 / NCIMB 10678 / 9a)</name>
    <name type="common">Clostridium acidurici</name>
    <dbReference type="NCBI Taxonomy" id="1128398"/>
    <lineage>
        <taxon>Bacteria</taxon>
        <taxon>Bacillati</taxon>
        <taxon>Bacillota</taxon>
        <taxon>Tissierellia</taxon>
        <taxon>Tissierellales</taxon>
        <taxon>Gottschalkiaceae</taxon>
        <taxon>Gottschalkia</taxon>
    </lineage>
</organism>
<dbReference type="OrthoDB" id="9802805at2"/>
<keyword evidence="4 8" id="KW-0378">Hydrolase</keyword>
<evidence type="ECO:0000259" key="7">
    <source>
        <dbReference type="PROSITE" id="PS51462"/>
    </source>
</evidence>
<dbReference type="PATRIC" id="fig|1128398.3.peg.2484"/>
<keyword evidence="5" id="KW-0460">Magnesium</keyword>
<evidence type="ECO:0000313" key="8">
    <source>
        <dbReference type="EMBL" id="AFS79404.1"/>
    </source>
</evidence>
<dbReference type="Proteomes" id="UP000006094">
    <property type="component" value="Chromosome"/>
</dbReference>
<sequence length="204" mass="24013">MSSIDNLYKLKNREAKIIGNKRDCSVLLPLIRVDNEWNILFQVRSKRLNFQPGDISLPGGKRDGNETNLETAIRETEEELNISRDNIEILGGIDYMVMPYNITIYGYVGIIRDIRVEDINYSKDEVDHIFTVPLEFFLKNAPRKYSLKLDMIFDVNFPHDEIENGEKYKWKKREEVVPFYKYKNYTIWGITATFVDNFISILNN</sequence>
<dbReference type="KEGG" id="cad:Curi_c24090"/>
<dbReference type="Gene3D" id="3.90.79.10">
    <property type="entry name" value="Nucleoside Triphosphate Pyrophosphohydrolase"/>
    <property type="match status" value="1"/>
</dbReference>
<dbReference type="RefSeq" id="WP_014968538.1">
    <property type="nucleotide sequence ID" value="NC_018664.1"/>
</dbReference>
<feature type="domain" description="Nudix hydrolase" evidence="7">
    <location>
        <begin position="20"/>
        <end position="155"/>
    </location>
</feature>
<evidence type="ECO:0000256" key="2">
    <source>
        <dbReference type="ARBA" id="ARBA00001946"/>
    </source>
</evidence>
<dbReference type="SUPFAM" id="SSF55811">
    <property type="entry name" value="Nudix"/>
    <property type="match status" value="1"/>
</dbReference>
<dbReference type="eggNOG" id="COG0494">
    <property type="taxonomic scope" value="Bacteria"/>
</dbReference>
<gene>
    <name evidence="8" type="ordered locus">Curi_c24090</name>
</gene>
<dbReference type="GO" id="GO:0010945">
    <property type="term" value="F:coenzyme A diphosphatase activity"/>
    <property type="evidence" value="ECO:0007669"/>
    <property type="project" value="InterPro"/>
</dbReference>